<protein>
    <submittedName>
        <fullName evidence="2">ABC-type transport system periplasmic component</fullName>
    </submittedName>
</protein>
<dbReference type="Proteomes" id="UP000014216">
    <property type="component" value="Unassembled WGS sequence"/>
</dbReference>
<name>S0G6Z7_9BACT</name>
<evidence type="ECO:0000313" key="2">
    <source>
        <dbReference type="EMBL" id="EMS80466.1"/>
    </source>
</evidence>
<feature type="chain" id="PRO_5004487104" evidence="1">
    <location>
        <begin position="22"/>
        <end position="299"/>
    </location>
</feature>
<proteinExistence type="predicted"/>
<dbReference type="Pfam" id="PF04392">
    <property type="entry name" value="ABC_sub_bind"/>
    <property type="match status" value="1"/>
</dbReference>
<dbReference type="Gene3D" id="3.40.50.2300">
    <property type="match status" value="1"/>
</dbReference>
<reference evidence="2 3" key="1">
    <citation type="journal article" date="2013" name="Genome Announc.">
        <title>Draft Genome Sequence of Desulfotignum phosphitoxidans DSM 13687 Strain FiPS-3.</title>
        <authorList>
            <person name="Poehlein A."/>
            <person name="Daniel R."/>
            <person name="Simeonova D.D."/>
        </authorList>
    </citation>
    <scope>NUCLEOTIDE SEQUENCE [LARGE SCALE GENOMIC DNA]</scope>
    <source>
        <strain evidence="2 3">DSM 13687</strain>
    </source>
</reference>
<dbReference type="PANTHER" id="PTHR35271">
    <property type="entry name" value="ABC TRANSPORTER, SUBSTRATE-BINDING LIPOPROTEIN-RELATED"/>
    <property type="match status" value="1"/>
</dbReference>
<evidence type="ECO:0000313" key="3">
    <source>
        <dbReference type="Proteomes" id="UP000014216"/>
    </source>
</evidence>
<feature type="signal peptide" evidence="1">
    <location>
        <begin position="1"/>
        <end position="21"/>
    </location>
</feature>
<keyword evidence="3" id="KW-1185">Reference proteome</keyword>
<organism evidence="2 3">
    <name type="scientific">Desulfotignum phosphitoxidans DSM 13687</name>
    <dbReference type="NCBI Taxonomy" id="1286635"/>
    <lineage>
        <taxon>Bacteria</taxon>
        <taxon>Pseudomonadati</taxon>
        <taxon>Thermodesulfobacteriota</taxon>
        <taxon>Desulfobacteria</taxon>
        <taxon>Desulfobacterales</taxon>
        <taxon>Desulfobacteraceae</taxon>
        <taxon>Desulfotignum</taxon>
    </lineage>
</organism>
<dbReference type="InterPro" id="IPR007487">
    <property type="entry name" value="ABC_transpt-TYRBP-like"/>
</dbReference>
<dbReference type="EMBL" id="APJX01000002">
    <property type="protein sequence ID" value="EMS80466.1"/>
    <property type="molecule type" value="Genomic_DNA"/>
</dbReference>
<keyword evidence="1" id="KW-0732">Signal</keyword>
<evidence type="ECO:0000256" key="1">
    <source>
        <dbReference type="SAM" id="SignalP"/>
    </source>
</evidence>
<comment type="caution">
    <text evidence="2">The sequence shown here is derived from an EMBL/GenBank/DDBJ whole genome shotgun (WGS) entry which is preliminary data.</text>
</comment>
<sequence length="299" mass="32831">MLPLRLLCIALIVAALCGAEAVGAWPADFRTAVVVSRKIRPYIQVMEGVLQEMAEQDLSADPDLFFLEPENRQVLDQVTKRLKGGGYDLVCAVGQDAASLVWGSGVTSQKMYAAVLDPASVPGLPPDACGISLRIPVPLQVAAIAGTFPQVNRIGLLFDPRHNAWFLDAARNAARELDLEIIPMPVTGRARIAPVLKDHLGRVQLIWMIPDSTIISEKIIHYVIKQGLYQNTGVIGYNPFFTRSGALFSFEFDYRALGRQAGEKLVTLVTTGKCLTDAPVFSFIVNEKVADRLKVRWMK</sequence>
<dbReference type="AlphaFoldDB" id="S0G6Z7"/>
<gene>
    <name evidence="2" type="ORF">Dpo_2c01550</name>
</gene>
<dbReference type="PANTHER" id="PTHR35271:SF1">
    <property type="entry name" value="ABC TRANSPORTER, SUBSTRATE-BINDING LIPOPROTEIN"/>
    <property type="match status" value="1"/>
</dbReference>
<accession>S0G6Z7</accession>